<gene>
    <name evidence="1" type="ORF">CR513_61039</name>
</gene>
<evidence type="ECO:0000313" key="2">
    <source>
        <dbReference type="Proteomes" id="UP000257109"/>
    </source>
</evidence>
<comment type="caution">
    <text evidence="1">The sequence shown here is derived from an EMBL/GenBank/DDBJ whole genome shotgun (WGS) entry which is preliminary data.</text>
</comment>
<keyword evidence="2" id="KW-1185">Reference proteome</keyword>
<accession>A0A371E429</accession>
<dbReference type="EMBL" id="QJKJ01016576">
    <property type="protein sequence ID" value="RDX60790.1"/>
    <property type="molecule type" value="Genomic_DNA"/>
</dbReference>
<dbReference type="PANTHER" id="PTHR33067">
    <property type="entry name" value="RNA-DIRECTED DNA POLYMERASE-RELATED"/>
    <property type="match status" value="1"/>
</dbReference>
<dbReference type="OrthoDB" id="1724182at2759"/>
<organism evidence="1 2">
    <name type="scientific">Mucuna pruriens</name>
    <name type="common">Velvet bean</name>
    <name type="synonym">Dolichos pruriens</name>
    <dbReference type="NCBI Taxonomy" id="157652"/>
    <lineage>
        <taxon>Eukaryota</taxon>
        <taxon>Viridiplantae</taxon>
        <taxon>Streptophyta</taxon>
        <taxon>Embryophyta</taxon>
        <taxon>Tracheophyta</taxon>
        <taxon>Spermatophyta</taxon>
        <taxon>Magnoliopsida</taxon>
        <taxon>eudicotyledons</taxon>
        <taxon>Gunneridae</taxon>
        <taxon>Pentapetalae</taxon>
        <taxon>rosids</taxon>
        <taxon>fabids</taxon>
        <taxon>Fabales</taxon>
        <taxon>Fabaceae</taxon>
        <taxon>Papilionoideae</taxon>
        <taxon>50 kb inversion clade</taxon>
        <taxon>NPAAA clade</taxon>
        <taxon>indigoferoid/millettioid clade</taxon>
        <taxon>Phaseoleae</taxon>
        <taxon>Mucuna</taxon>
    </lineage>
</organism>
<evidence type="ECO:0000313" key="1">
    <source>
        <dbReference type="EMBL" id="RDX60790.1"/>
    </source>
</evidence>
<name>A0A371E429_MUCPR</name>
<dbReference type="PANTHER" id="PTHR33067:SF9">
    <property type="entry name" value="RNA-DIRECTED DNA POLYMERASE"/>
    <property type="match status" value="1"/>
</dbReference>
<protein>
    <submittedName>
        <fullName evidence="1">Uncharacterized protein</fullName>
    </submittedName>
</protein>
<sequence length="96" mass="11206">MTRKIRSSLGFRNHRKLQINISFIETIAQMPSYAKFLKEIMSNKNKLEGFELANRTITHPLNIVDEVLVKVAKFILPIYFVILDMQEDDEVRIILG</sequence>
<feature type="non-terminal residue" evidence="1">
    <location>
        <position position="1"/>
    </location>
</feature>
<dbReference type="AlphaFoldDB" id="A0A371E429"/>
<reference evidence="1" key="1">
    <citation type="submission" date="2018-05" db="EMBL/GenBank/DDBJ databases">
        <title>Draft genome of Mucuna pruriens seed.</title>
        <authorList>
            <person name="Nnadi N.E."/>
            <person name="Vos R."/>
            <person name="Hasami M.H."/>
            <person name="Devisetty U.K."/>
            <person name="Aguiy J.C."/>
        </authorList>
    </citation>
    <scope>NUCLEOTIDE SEQUENCE [LARGE SCALE GENOMIC DNA]</scope>
    <source>
        <strain evidence="1">JCA_2017</strain>
    </source>
</reference>
<dbReference type="Proteomes" id="UP000257109">
    <property type="component" value="Unassembled WGS sequence"/>
</dbReference>
<proteinExistence type="predicted"/>